<protein>
    <recommendedName>
        <fullName evidence="1">Effector-associated domain-containing protein</fullName>
    </recommendedName>
</protein>
<reference evidence="2 3" key="1">
    <citation type="submission" date="2020-08" db="EMBL/GenBank/DDBJ databases">
        <title>Genomic Encyclopedia of Type Strains, Phase IV (KMG-IV): sequencing the most valuable type-strain genomes for metagenomic binning, comparative biology and taxonomic classification.</title>
        <authorList>
            <person name="Goeker M."/>
        </authorList>
    </citation>
    <scope>NUCLEOTIDE SEQUENCE [LARGE SCALE GENOMIC DNA]</scope>
    <source>
        <strain evidence="2 3">DSM 105137</strain>
    </source>
</reference>
<evidence type="ECO:0000313" key="2">
    <source>
        <dbReference type="EMBL" id="MBB4081141.1"/>
    </source>
</evidence>
<dbReference type="AlphaFoldDB" id="A0A840E7K6"/>
<evidence type="ECO:0000259" key="1">
    <source>
        <dbReference type="Pfam" id="PF19964"/>
    </source>
</evidence>
<keyword evidence="3" id="KW-1185">Reference proteome</keyword>
<dbReference type="InterPro" id="IPR045439">
    <property type="entry name" value="EAD11"/>
</dbReference>
<feature type="domain" description="Effector-associated" evidence="1">
    <location>
        <begin position="3"/>
        <end position="79"/>
    </location>
</feature>
<organism evidence="2 3">
    <name type="scientific">Neolewinella aquimaris</name>
    <dbReference type="NCBI Taxonomy" id="1835722"/>
    <lineage>
        <taxon>Bacteria</taxon>
        <taxon>Pseudomonadati</taxon>
        <taxon>Bacteroidota</taxon>
        <taxon>Saprospiria</taxon>
        <taxon>Saprospirales</taxon>
        <taxon>Lewinellaceae</taxon>
        <taxon>Neolewinella</taxon>
    </lineage>
</organism>
<gene>
    <name evidence="2" type="ORF">GGR28_003789</name>
</gene>
<dbReference type="Proteomes" id="UP000576209">
    <property type="component" value="Unassembled WGS sequence"/>
</dbReference>
<accession>A0A840E7K6</accession>
<proteinExistence type="predicted"/>
<name>A0A840E7K6_9BACT</name>
<dbReference type="RefSeq" id="WP_183497367.1">
    <property type="nucleotide sequence ID" value="NZ_JACIFF010000017.1"/>
</dbReference>
<comment type="caution">
    <text evidence="2">The sequence shown here is derived from an EMBL/GenBank/DDBJ whole genome shotgun (WGS) entry which is preliminary data.</text>
</comment>
<sequence>MKLKNTIRLYIMNADTGKAIDELYQLLTKKDSKELLNQVILLSARFKIITQNETLGLSSHFEEKNKINLSLLKLLERIDEDEPTAEEENKEFSQQNLSSISNKIDFILENFEKYNDLVFYGFKNSPFWSALEDKSRDLINSAIIAEKEMNSLNFSEAIQYYFDASRIELESKIFSSFKKDTVEKYSIEELEKELEKSYFVGDNYRDLKKYIIENKRLRLYQMTEIIQTNVFEVKNSRAVSGLAREFYRNFYSTYIVRNTQSVSKYLDFVTQYKPSKKHKIFTYTLGELIKEKDRNLKFLSNLQFQKN</sequence>
<dbReference type="Pfam" id="PF19964">
    <property type="entry name" value="EAD11"/>
    <property type="match status" value="1"/>
</dbReference>
<dbReference type="EMBL" id="JACIFF010000017">
    <property type="protein sequence ID" value="MBB4081141.1"/>
    <property type="molecule type" value="Genomic_DNA"/>
</dbReference>
<evidence type="ECO:0000313" key="3">
    <source>
        <dbReference type="Proteomes" id="UP000576209"/>
    </source>
</evidence>